<name>W4GB96_APHAT</name>
<evidence type="ECO:0000256" key="1">
    <source>
        <dbReference type="SAM" id="Coils"/>
    </source>
</evidence>
<dbReference type="EMBL" id="KI913137">
    <property type="protein sequence ID" value="ETV76344.1"/>
    <property type="molecule type" value="Genomic_DNA"/>
</dbReference>
<dbReference type="GeneID" id="20811803"/>
<reference evidence="2" key="1">
    <citation type="submission" date="2013-12" db="EMBL/GenBank/DDBJ databases">
        <title>The Genome Sequence of Aphanomyces astaci APO3.</title>
        <authorList>
            <consortium name="The Broad Institute Genomics Platform"/>
            <person name="Russ C."/>
            <person name="Tyler B."/>
            <person name="van West P."/>
            <person name="Dieguez-Uribeondo J."/>
            <person name="Young S.K."/>
            <person name="Zeng Q."/>
            <person name="Gargeya S."/>
            <person name="Fitzgerald M."/>
            <person name="Abouelleil A."/>
            <person name="Alvarado L."/>
            <person name="Chapman S.B."/>
            <person name="Gainer-Dewar J."/>
            <person name="Goldberg J."/>
            <person name="Griggs A."/>
            <person name="Gujja S."/>
            <person name="Hansen M."/>
            <person name="Howarth C."/>
            <person name="Imamovic A."/>
            <person name="Ireland A."/>
            <person name="Larimer J."/>
            <person name="McCowan C."/>
            <person name="Murphy C."/>
            <person name="Pearson M."/>
            <person name="Poon T.W."/>
            <person name="Priest M."/>
            <person name="Roberts A."/>
            <person name="Saif S."/>
            <person name="Shea T."/>
            <person name="Sykes S."/>
            <person name="Wortman J."/>
            <person name="Nusbaum C."/>
            <person name="Birren B."/>
        </authorList>
    </citation>
    <scope>NUCLEOTIDE SEQUENCE [LARGE SCALE GENOMIC DNA]</scope>
    <source>
        <strain evidence="2">APO3</strain>
    </source>
</reference>
<dbReference type="AlphaFoldDB" id="W4GB96"/>
<gene>
    <name evidence="2" type="ORF">H257_09807</name>
</gene>
<dbReference type="VEuPathDB" id="FungiDB:H257_09807"/>
<protein>
    <submittedName>
        <fullName evidence="2">Uncharacterized protein</fullName>
    </submittedName>
</protein>
<dbReference type="OrthoDB" id="77046at2759"/>
<keyword evidence="1" id="KW-0175">Coiled coil</keyword>
<accession>W4GB96</accession>
<organism evidence="2">
    <name type="scientific">Aphanomyces astaci</name>
    <name type="common">Crayfish plague agent</name>
    <dbReference type="NCBI Taxonomy" id="112090"/>
    <lineage>
        <taxon>Eukaryota</taxon>
        <taxon>Sar</taxon>
        <taxon>Stramenopiles</taxon>
        <taxon>Oomycota</taxon>
        <taxon>Saprolegniomycetes</taxon>
        <taxon>Saprolegniales</taxon>
        <taxon>Verrucalvaceae</taxon>
        <taxon>Aphanomyces</taxon>
    </lineage>
</organism>
<feature type="coiled-coil region" evidence="1">
    <location>
        <begin position="232"/>
        <end position="284"/>
    </location>
</feature>
<feature type="coiled-coil region" evidence="1">
    <location>
        <begin position="139"/>
        <end position="166"/>
    </location>
</feature>
<feature type="coiled-coil region" evidence="1">
    <location>
        <begin position="7"/>
        <end position="98"/>
    </location>
</feature>
<proteinExistence type="predicted"/>
<evidence type="ECO:0000313" key="2">
    <source>
        <dbReference type="EMBL" id="ETV76344.1"/>
    </source>
</evidence>
<feature type="coiled-coil region" evidence="1">
    <location>
        <begin position="471"/>
        <end position="516"/>
    </location>
</feature>
<feature type="coiled-coil region" evidence="1">
    <location>
        <begin position="338"/>
        <end position="365"/>
    </location>
</feature>
<dbReference type="RefSeq" id="XP_009834469.1">
    <property type="nucleotide sequence ID" value="XM_009836167.1"/>
</dbReference>
<sequence length="685" mass="76151">MDGGGELARLRAEVASKDDTLNQLKVKAKAFAEALTNDKKSLEAQLMQSRNEMNELKTKAKAFADNVKTQILVEKERVQLLEKQLHAKDIELLQQQQQHATAATPPLNEGDAVTYQWKAQVDQLTVQLATDRQVHAERVSQLEQLAQQRMAEKATLEQKLQQLQWQHTQDSAQHEQSMHDQVATLRQENQESARQVQSVVLALQALTLSNGTNVEALVAAARDAWQAKDAQVRALEHTVASLEDEKNLTRTNSASLSDKYRGDIVVLEGVRDQLEADLASLKADGVVLRSDCAAKDVECTNLRAQLAQATADVDVKAAEVTQVREALAIEGRNAATECANLRGQVEALASQVRELDMELQHAKSNHASQSSGLAAAQALALEESAREWKAKEAAWNVAKLEMQAAHDKFVRDEEEKKVKVKTYIQNLTADKQKALEDVDKQVKERDLAHEKRLVDIKAKTMAKFAEHEAVIKKGHEDLEALRSQMVKAQQAYEAEIKSLQAKKKEAEDETMEVLKKKRLAAKAETQKLANDLEGVQKRAAMLVDVTGNKCTHQSKQLEVLQERVLEAIHVVSHHKKCDLTTLNDLAQIVTSPRMSAGNLPGPALGLNKIDEDVSHVFDQMAALTNVTERLVDLTLEESDLSLKEIVVDRMKKQFSACFVHQYAKSDEDGLLHQRTSSTMPESPSL</sequence>
<dbReference type="STRING" id="112090.W4GB96"/>